<dbReference type="SUPFAM" id="SSF53448">
    <property type="entry name" value="Nucleotide-diphospho-sugar transferases"/>
    <property type="match status" value="1"/>
</dbReference>
<evidence type="ECO:0000256" key="2">
    <source>
        <dbReference type="ARBA" id="ARBA00022676"/>
    </source>
</evidence>
<dbReference type="RefSeq" id="WP_345029159.1">
    <property type="nucleotide sequence ID" value="NZ_BAABEY010000024.1"/>
</dbReference>
<keyword evidence="2" id="KW-0328">Glycosyltransferase</keyword>
<feature type="domain" description="Glycosyltransferase 2-like" evidence="4">
    <location>
        <begin position="23"/>
        <end position="136"/>
    </location>
</feature>
<comment type="caution">
    <text evidence="5">The sequence shown here is derived from an EMBL/GenBank/DDBJ whole genome shotgun (WGS) entry which is preliminary data.</text>
</comment>
<dbReference type="PANTHER" id="PTHR43179:SF12">
    <property type="entry name" value="GALACTOFURANOSYLTRANSFERASE GLFT2"/>
    <property type="match status" value="1"/>
</dbReference>
<keyword evidence="3" id="KW-0808">Transferase</keyword>
<dbReference type="Gene3D" id="3.90.550.10">
    <property type="entry name" value="Spore Coat Polysaccharide Biosynthesis Protein SpsA, Chain A"/>
    <property type="match status" value="1"/>
</dbReference>
<organism evidence="5 6">
    <name type="scientific">Ravibacter arvi</name>
    <dbReference type="NCBI Taxonomy" id="2051041"/>
    <lineage>
        <taxon>Bacteria</taxon>
        <taxon>Pseudomonadati</taxon>
        <taxon>Bacteroidota</taxon>
        <taxon>Cytophagia</taxon>
        <taxon>Cytophagales</taxon>
        <taxon>Spirosomataceae</taxon>
        <taxon>Ravibacter</taxon>
    </lineage>
</organism>
<evidence type="ECO:0000256" key="1">
    <source>
        <dbReference type="ARBA" id="ARBA00006739"/>
    </source>
</evidence>
<name>A0ABP8LZT6_9BACT</name>
<dbReference type="InterPro" id="IPR001173">
    <property type="entry name" value="Glyco_trans_2-like"/>
</dbReference>
<evidence type="ECO:0000256" key="3">
    <source>
        <dbReference type="ARBA" id="ARBA00022679"/>
    </source>
</evidence>
<reference evidence="6" key="1">
    <citation type="journal article" date="2019" name="Int. J. Syst. Evol. Microbiol.">
        <title>The Global Catalogue of Microorganisms (GCM) 10K type strain sequencing project: providing services to taxonomists for standard genome sequencing and annotation.</title>
        <authorList>
            <consortium name="The Broad Institute Genomics Platform"/>
            <consortium name="The Broad Institute Genome Sequencing Center for Infectious Disease"/>
            <person name="Wu L."/>
            <person name="Ma J."/>
        </authorList>
    </citation>
    <scope>NUCLEOTIDE SEQUENCE [LARGE SCALE GENOMIC DNA]</scope>
    <source>
        <strain evidence="6">JCM 31920</strain>
    </source>
</reference>
<proteinExistence type="inferred from homology"/>
<evidence type="ECO:0000259" key="4">
    <source>
        <dbReference type="Pfam" id="PF00535"/>
    </source>
</evidence>
<dbReference type="Proteomes" id="UP001501508">
    <property type="component" value="Unassembled WGS sequence"/>
</dbReference>
<dbReference type="PANTHER" id="PTHR43179">
    <property type="entry name" value="RHAMNOSYLTRANSFERASE WBBL"/>
    <property type="match status" value="1"/>
</dbReference>
<dbReference type="Pfam" id="PF00535">
    <property type="entry name" value="Glycos_transf_2"/>
    <property type="match status" value="1"/>
</dbReference>
<dbReference type="EMBL" id="BAABEY010000024">
    <property type="protein sequence ID" value="GAA4440068.1"/>
    <property type="molecule type" value="Genomic_DNA"/>
</dbReference>
<gene>
    <name evidence="5" type="ORF">GCM10023091_23140</name>
</gene>
<evidence type="ECO:0000313" key="6">
    <source>
        <dbReference type="Proteomes" id="UP001501508"/>
    </source>
</evidence>
<evidence type="ECO:0000313" key="5">
    <source>
        <dbReference type="EMBL" id="GAA4440068.1"/>
    </source>
</evidence>
<protein>
    <recommendedName>
        <fullName evidence="4">Glycosyltransferase 2-like domain-containing protein</fullName>
    </recommendedName>
</protein>
<comment type="similarity">
    <text evidence="1">Belongs to the glycosyltransferase 2 family.</text>
</comment>
<sequence length="300" mass="34440">MTSHDDIQDLTITPKHNPKFRFSILIPSWNNLDYLKLCINSIRKNSTFTHEILVHLNEATDGSLEWIKSQPDLFCSYSRNNLGVCYPLNHLASRASTNYIVYMNDDMYACPEWDSVLAEEIDKIGHKYFFLSSTAIEAAAHKSCSVQKNFGRNIEEFNETSLLKTYRALNIPDWQGATWPPNIVHRDIWAQVGGYSIEFSPGMYSDPDFSMKLWHAGIRIFKGVNASKVYHFGSLSVKRVKKNRGYFQFISKWGVTSGTVTNHYLHRGLDFSGPLQAPRIPALTKLKNFFRRVQSAYLHS</sequence>
<dbReference type="InterPro" id="IPR029044">
    <property type="entry name" value="Nucleotide-diphossugar_trans"/>
</dbReference>
<accession>A0ABP8LZT6</accession>
<keyword evidence="6" id="KW-1185">Reference proteome</keyword>